<accession>H5U6Q2</accession>
<dbReference type="Proteomes" id="UP000005845">
    <property type="component" value="Unassembled WGS sequence"/>
</dbReference>
<keyword evidence="2" id="KW-1185">Reference proteome</keyword>
<sequence>MKGMTQLTYEEFGRRFFEVAVTEERVGSAFSSITGGSFDVGPIPSGPGGLARVTAHVEIGEPRIARNVGELITFTVEIMLTIGLVVDLRVDRIKYDVDGLITLPLTVRAAEPLELRIDVTPPRPKDVIVGVASHNLRGEFIRAVGQVDTEIKRFVAQHVAEEIDKPEVKAARIIDVGAELGRAFENM</sequence>
<evidence type="ECO:0000313" key="1">
    <source>
        <dbReference type="EMBL" id="GAB41410.1"/>
    </source>
</evidence>
<evidence type="ECO:0000313" key="2">
    <source>
        <dbReference type="Proteomes" id="UP000005845"/>
    </source>
</evidence>
<dbReference type="EMBL" id="BAFC01000127">
    <property type="protein sequence ID" value="GAB41410.1"/>
    <property type="molecule type" value="Genomic_DNA"/>
</dbReference>
<dbReference type="AlphaFoldDB" id="H5U6Q2"/>
<dbReference type="eggNOG" id="ENOG5033K12">
    <property type="taxonomic scope" value="Bacteria"/>
</dbReference>
<name>H5U6Q2_9ACTN</name>
<comment type="caution">
    <text evidence="1">The sequence shown here is derived from an EMBL/GenBank/DDBJ whole genome shotgun (WGS) entry which is preliminary data.</text>
</comment>
<reference evidence="1 2" key="1">
    <citation type="submission" date="2012-02" db="EMBL/GenBank/DDBJ databases">
        <title>Whole genome shotgun sequence of Gordonia sputi NBRC 100414.</title>
        <authorList>
            <person name="Yoshida I."/>
            <person name="Hosoyama A."/>
            <person name="Tsuchikane K."/>
            <person name="Katsumata H."/>
            <person name="Yamazaki S."/>
            <person name="Fujita N."/>
        </authorList>
    </citation>
    <scope>NUCLEOTIDE SEQUENCE [LARGE SCALE GENOMIC DNA]</scope>
    <source>
        <strain evidence="1 2">NBRC 100414</strain>
    </source>
</reference>
<gene>
    <name evidence="1" type="ORF">GOSPT_129_00580</name>
</gene>
<proteinExistence type="predicted"/>
<protein>
    <submittedName>
        <fullName evidence="1">Uncharacterized protein</fullName>
    </submittedName>
</protein>
<organism evidence="1 2">
    <name type="scientific">Gordonia sputi NBRC 100414</name>
    <dbReference type="NCBI Taxonomy" id="1089453"/>
    <lineage>
        <taxon>Bacteria</taxon>
        <taxon>Bacillati</taxon>
        <taxon>Actinomycetota</taxon>
        <taxon>Actinomycetes</taxon>
        <taxon>Mycobacteriales</taxon>
        <taxon>Gordoniaceae</taxon>
        <taxon>Gordonia</taxon>
    </lineage>
</organism>